<feature type="compositionally biased region" description="Polar residues" evidence="1">
    <location>
        <begin position="84"/>
        <end position="93"/>
    </location>
</feature>
<keyword evidence="3" id="KW-1185">Reference proteome</keyword>
<evidence type="ECO:0000256" key="1">
    <source>
        <dbReference type="SAM" id="MobiDB-lite"/>
    </source>
</evidence>
<reference evidence="2 3" key="1">
    <citation type="journal article" date="2018" name="Nat. Ecol. Evol.">
        <title>Pezizomycetes genomes reveal the molecular basis of ectomycorrhizal truffle lifestyle.</title>
        <authorList>
            <person name="Murat C."/>
            <person name="Payen T."/>
            <person name="Noel B."/>
            <person name="Kuo A."/>
            <person name="Morin E."/>
            <person name="Chen J."/>
            <person name="Kohler A."/>
            <person name="Krizsan K."/>
            <person name="Balestrini R."/>
            <person name="Da Silva C."/>
            <person name="Montanini B."/>
            <person name="Hainaut M."/>
            <person name="Levati E."/>
            <person name="Barry K.W."/>
            <person name="Belfiori B."/>
            <person name="Cichocki N."/>
            <person name="Clum A."/>
            <person name="Dockter R.B."/>
            <person name="Fauchery L."/>
            <person name="Guy J."/>
            <person name="Iotti M."/>
            <person name="Le Tacon F."/>
            <person name="Lindquist E.A."/>
            <person name="Lipzen A."/>
            <person name="Malagnac F."/>
            <person name="Mello A."/>
            <person name="Molinier V."/>
            <person name="Miyauchi S."/>
            <person name="Poulain J."/>
            <person name="Riccioni C."/>
            <person name="Rubini A."/>
            <person name="Sitrit Y."/>
            <person name="Splivallo R."/>
            <person name="Traeger S."/>
            <person name="Wang M."/>
            <person name="Zifcakova L."/>
            <person name="Wipf D."/>
            <person name="Zambonelli A."/>
            <person name="Paolocci F."/>
            <person name="Nowrousian M."/>
            <person name="Ottonello S."/>
            <person name="Baldrian P."/>
            <person name="Spatafora J.W."/>
            <person name="Henrissat B."/>
            <person name="Nagy L.G."/>
            <person name="Aury J.M."/>
            <person name="Wincker P."/>
            <person name="Grigoriev I.V."/>
            <person name="Bonfante P."/>
            <person name="Martin F.M."/>
        </authorList>
    </citation>
    <scope>NUCLEOTIDE SEQUENCE [LARGE SCALE GENOMIC DNA]</scope>
    <source>
        <strain evidence="2 3">120613-1</strain>
    </source>
</reference>
<dbReference type="Proteomes" id="UP000276215">
    <property type="component" value="Unassembled WGS sequence"/>
</dbReference>
<protein>
    <submittedName>
        <fullName evidence="2">Uncharacterized protein</fullName>
    </submittedName>
</protein>
<gene>
    <name evidence="2" type="ORF">L873DRAFT_1928572</name>
</gene>
<dbReference type="STRING" id="1336337.A0A3N4K2Z0"/>
<proteinExistence type="predicted"/>
<organism evidence="2 3">
    <name type="scientific">Choiromyces venosus 120613-1</name>
    <dbReference type="NCBI Taxonomy" id="1336337"/>
    <lineage>
        <taxon>Eukaryota</taxon>
        <taxon>Fungi</taxon>
        <taxon>Dikarya</taxon>
        <taxon>Ascomycota</taxon>
        <taxon>Pezizomycotina</taxon>
        <taxon>Pezizomycetes</taxon>
        <taxon>Pezizales</taxon>
        <taxon>Tuberaceae</taxon>
        <taxon>Choiromyces</taxon>
    </lineage>
</organism>
<name>A0A3N4K2Z0_9PEZI</name>
<dbReference type="EMBL" id="ML120357">
    <property type="protein sequence ID" value="RPB04693.1"/>
    <property type="molecule type" value="Genomic_DNA"/>
</dbReference>
<feature type="region of interest" description="Disordered" evidence="1">
    <location>
        <begin position="59"/>
        <end position="93"/>
    </location>
</feature>
<dbReference type="AlphaFoldDB" id="A0A3N4K2Z0"/>
<evidence type="ECO:0000313" key="3">
    <source>
        <dbReference type="Proteomes" id="UP000276215"/>
    </source>
</evidence>
<accession>A0A3N4K2Z0</accession>
<evidence type="ECO:0000313" key="2">
    <source>
        <dbReference type="EMBL" id="RPB04693.1"/>
    </source>
</evidence>
<sequence length="131" mass="14299">MATFLTKSIINQNLMIAPEADTKGGHLDAGSIIRYKSNPAKQQPEGKIVPHLKIKQGKKATALPKEYPNRSSLPLIATDKNADSLGNSGDETDTSYVSAKVLGRIPKRSVRNFGRRLLRAETLKTSLRSTV</sequence>